<protein>
    <submittedName>
        <fullName evidence="2">Uncharacterized protein</fullName>
    </submittedName>
</protein>
<feature type="region of interest" description="Disordered" evidence="1">
    <location>
        <begin position="247"/>
        <end position="267"/>
    </location>
</feature>
<dbReference type="RefSeq" id="WP_014009372.1">
    <property type="nucleotide sequence ID" value="NC_015859.1"/>
</dbReference>
<dbReference type="Proteomes" id="UP000006659">
    <property type="component" value="Chromosome"/>
</dbReference>
<dbReference type="STRING" id="858619.CVAR_0831"/>
<dbReference type="KEGG" id="cva:CVAR_0831"/>
<feature type="compositionally biased region" description="Basic and acidic residues" evidence="1">
    <location>
        <begin position="97"/>
        <end position="106"/>
    </location>
</feature>
<accession>G0HB59</accession>
<reference evidence="2 3" key="1">
    <citation type="journal article" date="2011" name="BMC Genomics">
        <title>Complete genome sequence of Corynebacterium variabile DSM 44702 isolated from the surface of smear-ripened cheeses and insights into cheese ripening and flavor generation.</title>
        <authorList>
            <person name="Schroeder J."/>
            <person name="Maus I."/>
            <person name="Trost E."/>
            <person name="Tauch A."/>
        </authorList>
    </citation>
    <scope>NUCLEOTIDE SEQUENCE [LARGE SCALE GENOMIC DNA]</scope>
    <source>
        <strain evidence="3">DSM 44702 / JCM 12073 / NCIMB 30131</strain>
    </source>
</reference>
<organism evidence="2 3">
    <name type="scientific">Corynebacterium variabile (strain DSM 44702 / CIP 107183 / JCM 12073 / NCIMB 30131)</name>
    <name type="common">Corynebacterium mooreparkense</name>
    <dbReference type="NCBI Taxonomy" id="858619"/>
    <lineage>
        <taxon>Bacteria</taxon>
        <taxon>Bacillati</taxon>
        <taxon>Actinomycetota</taxon>
        <taxon>Actinomycetes</taxon>
        <taxon>Mycobacteriales</taxon>
        <taxon>Corynebacteriaceae</taxon>
        <taxon>Corynebacterium</taxon>
    </lineage>
</organism>
<evidence type="ECO:0000313" key="3">
    <source>
        <dbReference type="Proteomes" id="UP000006659"/>
    </source>
</evidence>
<dbReference type="EMBL" id="CP002917">
    <property type="protein sequence ID" value="AEK36184.1"/>
    <property type="molecule type" value="Genomic_DNA"/>
</dbReference>
<proteinExistence type="predicted"/>
<name>G0HB59_CORVD</name>
<sequence>MRIRSIKPEFWRSEDIAALPIPDRLLFIGLWSYVDDNGVGVDREALIAADLFADDLSRDPRDTLARITEGLRRLTEAGLIVRYTVENRNFLAVETWGKHQRIDKPNKPRYPLPTSENAEFATPSRDSREIPAPGAGEQGNRGTGEQVENTLPEPPVPASDATGQSKPKRASYPPAFHAWWSAYPKHRNGSKKSAYAEWQRATKIIDAPTLHRLTEAYAANPGVSSVDYCPDAHRWLKDRRWETVTETDHRVTASRQQPQPRETVADWGASPQAAAHFGLPWGDTPTETATYVDAEIVDITDRSIAS</sequence>
<feature type="region of interest" description="Disordered" evidence="1">
    <location>
        <begin position="97"/>
        <end position="170"/>
    </location>
</feature>
<evidence type="ECO:0000256" key="1">
    <source>
        <dbReference type="SAM" id="MobiDB-lite"/>
    </source>
</evidence>
<dbReference type="HOGENOM" id="CLU_908252_0_0_11"/>
<gene>
    <name evidence="2" type="ordered locus">CVAR_0831</name>
</gene>
<evidence type="ECO:0000313" key="2">
    <source>
        <dbReference type="EMBL" id="AEK36184.1"/>
    </source>
</evidence>
<dbReference type="eggNOG" id="ENOG5030K1I">
    <property type="taxonomic scope" value="Bacteria"/>
</dbReference>
<dbReference type="AlphaFoldDB" id="G0HB59"/>